<protein>
    <submittedName>
        <fullName evidence="1">Uncharacterized protein</fullName>
    </submittedName>
</protein>
<proteinExistence type="predicted"/>
<gene>
    <name evidence="1" type="ORF">FRZ54_08035</name>
</gene>
<dbReference type="EMBL" id="CP042436">
    <property type="protein sequence ID" value="QEC62540.1"/>
    <property type="molecule type" value="Genomic_DNA"/>
</dbReference>
<dbReference type="RefSeq" id="WP_147031117.1">
    <property type="nucleotide sequence ID" value="NZ_CP042436.1"/>
</dbReference>
<evidence type="ECO:0000313" key="1">
    <source>
        <dbReference type="EMBL" id="QEC62540.1"/>
    </source>
</evidence>
<accession>A0A5B8UTT7</accession>
<reference evidence="1 2" key="1">
    <citation type="journal article" date="2017" name="Curr. Microbiol.">
        <title>Mucilaginibacter ginsenosidivorans sp. nov., Isolated from Soil of Ginseng Field.</title>
        <authorList>
            <person name="Kim M.M."/>
            <person name="Siddiqi M.Z."/>
            <person name="Im W.T."/>
        </authorList>
    </citation>
    <scope>NUCLEOTIDE SEQUENCE [LARGE SCALE GENOMIC DNA]</scope>
    <source>
        <strain evidence="1 2">Gsoil 3017</strain>
    </source>
</reference>
<keyword evidence="2" id="KW-1185">Reference proteome</keyword>
<dbReference type="Proteomes" id="UP000321479">
    <property type="component" value="Chromosome"/>
</dbReference>
<organism evidence="1 2">
    <name type="scientific">Mucilaginibacter ginsenosidivorans</name>
    <dbReference type="NCBI Taxonomy" id="398053"/>
    <lineage>
        <taxon>Bacteria</taxon>
        <taxon>Pseudomonadati</taxon>
        <taxon>Bacteroidota</taxon>
        <taxon>Sphingobacteriia</taxon>
        <taxon>Sphingobacteriales</taxon>
        <taxon>Sphingobacteriaceae</taxon>
        <taxon>Mucilaginibacter</taxon>
    </lineage>
</organism>
<dbReference type="AlphaFoldDB" id="A0A5B8UTT7"/>
<dbReference type="OrthoDB" id="642516at2"/>
<dbReference type="KEGG" id="mgin:FRZ54_08035"/>
<evidence type="ECO:0000313" key="2">
    <source>
        <dbReference type="Proteomes" id="UP000321479"/>
    </source>
</evidence>
<sequence>MSHKPKFRRNIRWAMLFSLLLATLLGWAVEHHKRQAAPKTAPGPDAAPAVAYDPALLQELADKLRTLDLNQPRCLIEGSIDLTDGQDTASSARDLAYIFCRNGKDFYGRLGDAETIHHGTQNIYIRHDLKRVVLSAQAITLRPPMVAAGALLAYLRNESYSLRASVSGRSRTLSLVNEHHLACKEISLTYDTLSGKPQRVLTRTPDLSDPANPEKDRVTTLRILHSAASGKPGRYTAPADVVQKENGKWKLTGKYAGYKLIML</sequence>
<name>A0A5B8UTT7_9SPHI</name>